<dbReference type="Gene3D" id="3.40.50.300">
    <property type="entry name" value="P-loop containing nucleotide triphosphate hydrolases"/>
    <property type="match status" value="1"/>
</dbReference>
<protein>
    <recommendedName>
        <fullName evidence="3">NadR/Ttd14 AAA domain-containing protein</fullName>
    </recommendedName>
</protein>
<dbReference type="PATRIC" id="fig|1705561.3.peg.166"/>
<evidence type="ECO:0000313" key="2">
    <source>
        <dbReference type="Proteomes" id="UP000037688"/>
    </source>
</evidence>
<dbReference type="Proteomes" id="UP000037688">
    <property type="component" value="Unassembled WGS sequence"/>
</dbReference>
<comment type="caution">
    <text evidence="1">The sequence shown here is derived from an EMBL/GenBank/DDBJ whole genome shotgun (WGS) entry which is preliminary data.</text>
</comment>
<dbReference type="OrthoDB" id="2863968at2"/>
<name>A0A0M9BTJ6_9BACL</name>
<sequence length="210" mass="24398">MNIRGVILEGYSNAGKTSVLRAIKQYQSQDESAERSVVVLGEHYSQILNNNHGEYVSLSRDEHLNLLKERVEMLKKLNDWAIHLGPASRRSRGLFFVLERFHLNHRVAFPEYDDTEITDIENQLIELGAKCILLTISDEVVDERIRSRNPGEWLNRSESDIRRACKELINTQNNLRYNVTRSIVPTLEINTDNKEWNEYARIIMEDNDSA</sequence>
<evidence type="ECO:0008006" key="3">
    <source>
        <dbReference type="Google" id="ProtNLM"/>
    </source>
</evidence>
<dbReference type="SUPFAM" id="SSF52540">
    <property type="entry name" value="P-loop containing nucleoside triphosphate hydrolases"/>
    <property type="match status" value="1"/>
</dbReference>
<dbReference type="InterPro" id="IPR027417">
    <property type="entry name" value="P-loop_NTPase"/>
</dbReference>
<dbReference type="EMBL" id="LITU01000030">
    <property type="protein sequence ID" value="KOY17872.1"/>
    <property type="molecule type" value="Genomic_DNA"/>
</dbReference>
<reference evidence="1 2" key="1">
    <citation type="submission" date="2015-08" db="EMBL/GenBank/DDBJ databases">
        <title>Draft genome sequence of cellulolytic and xylanolytic Paenibacillus sp. A59, isolated from a decaying forest soil from Patagonia, Argentina.</title>
        <authorList>
            <person name="Ghio S."/>
            <person name="Caceres A.M."/>
            <person name="Talia P."/>
            <person name="Grasso D."/>
            <person name="Campos E."/>
        </authorList>
    </citation>
    <scope>NUCLEOTIDE SEQUENCE [LARGE SCALE GENOMIC DNA]</scope>
    <source>
        <strain evidence="1 2">A59</strain>
    </source>
</reference>
<dbReference type="RefSeq" id="WP_053779462.1">
    <property type="nucleotide sequence ID" value="NZ_LITU01000030.1"/>
</dbReference>
<organism evidence="1 2">
    <name type="scientific">Paenibacillus xylanivorans</name>
    <dbReference type="NCBI Taxonomy" id="1705561"/>
    <lineage>
        <taxon>Bacteria</taxon>
        <taxon>Bacillati</taxon>
        <taxon>Bacillota</taxon>
        <taxon>Bacilli</taxon>
        <taxon>Bacillales</taxon>
        <taxon>Paenibacillaceae</taxon>
        <taxon>Paenibacillus</taxon>
    </lineage>
</organism>
<dbReference type="AlphaFoldDB" id="A0A0M9BTJ6"/>
<gene>
    <name evidence="1" type="ORF">AMS66_03435</name>
</gene>
<keyword evidence="2" id="KW-1185">Reference proteome</keyword>
<evidence type="ECO:0000313" key="1">
    <source>
        <dbReference type="EMBL" id="KOY17872.1"/>
    </source>
</evidence>
<accession>A0A0M9BTJ6</accession>
<proteinExistence type="predicted"/>